<feature type="chain" id="PRO_5004754034" description="glucan endo-1,3-beta-D-glucosidase" evidence="15">
    <location>
        <begin position="24"/>
        <end position="457"/>
    </location>
</feature>
<dbReference type="InterPro" id="IPR000490">
    <property type="entry name" value="Glyco_hydro_17"/>
</dbReference>
<evidence type="ECO:0000256" key="14">
    <source>
        <dbReference type="SAM" id="MobiDB-lite"/>
    </source>
</evidence>
<evidence type="ECO:0000256" key="1">
    <source>
        <dbReference type="ARBA" id="ARBA00000382"/>
    </source>
</evidence>
<dbReference type="STRING" id="3885.V7ASA5"/>
<gene>
    <name evidence="17" type="ORF">PHAVU_009G024000g</name>
</gene>
<evidence type="ECO:0000313" key="17">
    <source>
        <dbReference type="EMBL" id="ESW08165.1"/>
    </source>
</evidence>
<feature type="domain" description="X8" evidence="16">
    <location>
        <begin position="368"/>
        <end position="452"/>
    </location>
</feature>
<dbReference type="Gene3D" id="1.20.58.1040">
    <property type="match status" value="1"/>
</dbReference>
<feature type="signal peptide" evidence="15">
    <location>
        <begin position="1"/>
        <end position="23"/>
    </location>
</feature>
<dbReference type="GO" id="GO:0005576">
    <property type="term" value="C:extracellular region"/>
    <property type="evidence" value="ECO:0007669"/>
    <property type="project" value="UniProtKB-SubCell"/>
</dbReference>
<evidence type="ECO:0000256" key="7">
    <source>
        <dbReference type="ARBA" id="ARBA00022801"/>
    </source>
</evidence>
<feature type="region of interest" description="Disordered" evidence="14">
    <location>
        <begin position="344"/>
        <end position="364"/>
    </location>
</feature>
<evidence type="ECO:0000256" key="13">
    <source>
        <dbReference type="RuleBase" id="RU004336"/>
    </source>
</evidence>
<dbReference type="eggNOG" id="ENOG502QQY7">
    <property type="taxonomic scope" value="Eukaryota"/>
</dbReference>
<protein>
    <recommendedName>
        <fullName evidence="4">glucan endo-1,3-beta-D-glucosidase</fullName>
        <ecNumber evidence="4">3.2.1.39</ecNumber>
    </recommendedName>
    <alternativeName>
        <fullName evidence="10">(1-&gt;3)-beta-glucan endohydrolase</fullName>
    </alternativeName>
    <alternativeName>
        <fullName evidence="11">Beta-1,3-endoglucanase</fullName>
    </alternativeName>
</protein>
<name>V7ASA5_PHAVU</name>
<organism evidence="17 18">
    <name type="scientific">Phaseolus vulgaris</name>
    <name type="common">Kidney bean</name>
    <name type="synonym">French bean</name>
    <dbReference type="NCBI Taxonomy" id="3885"/>
    <lineage>
        <taxon>Eukaryota</taxon>
        <taxon>Viridiplantae</taxon>
        <taxon>Streptophyta</taxon>
        <taxon>Embryophyta</taxon>
        <taxon>Tracheophyta</taxon>
        <taxon>Spermatophyta</taxon>
        <taxon>Magnoliopsida</taxon>
        <taxon>eudicotyledons</taxon>
        <taxon>Gunneridae</taxon>
        <taxon>Pentapetalae</taxon>
        <taxon>rosids</taxon>
        <taxon>fabids</taxon>
        <taxon>Fabales</taxon>
        <taxon>Fabaceae</taxon>
        <taxon>Papilionoideae</taxon>
        <taxon>50 kb inversion clade</taxon>
        <taxon>NPAAA clade</taxon>
        <taxon>indigoferoid/millettioid clade</taxon>
        <taxon>Phaseoleae</taxon>
        <taxon>Phaseolus</taxon>
    </lineage>
</organism>
<dbReference type="EC" id="3.2.1.39" evidence="4"/>
<comment type="catalytic activity">
    <reaction evidence="1">
        <text>Hydrolysis of (1-&gt;3)-beta-D-glucosidic linkages in (1-&gt;3)-beta-D-glucans.</text>
        <dbReference type="EC" id="3.2.1.39"/>
    </reaction>
</comment>
<dbReference type="PROSITE" id="PS00587">
    <property type="entry name" value="GLYCOSYL_HYDROL_F17"/>
    <property type="match status" value="1"/>
</dbReference>
<dbReference type="Pfam" id="PF07983">
    <property type="entry name" value="X8"/>
    <property type="match status" value="1"/>
</dbReference>
<evidence type="ECO:0000256" key="12">
    <source>
        <dbReference type="RuleBase" id="RU004335"/>
    </source>
</evidence>
<dbReference type="OMA" id="MRRIPMA"/>
<keyword evidence="18" id="KW-1185">Reference proteome</keyword>
<keyword evidence="5" id="KW-0964">Secreted</keyword>
<accession>V7ASA5</accession>
<dbReference type="Pfam" id="PF00332">
    <property type="entry name" value="Glyco_hydro_17"/>
    <property type="match status" value="1"/>
</dbReference>
<dbReference type="Gene3D" id="3.20.20.80">
    <property type="entry name" value="Glycosidases"/>
    <property type="match status" value="1"/>
</dbReference>
<evidence type="ECO:0000256" key="3">
    <source>
        <dbReference type="ARBA" id="ARBA00008773"/>
    </source>
</evidence>
<dbReference type="PANTHER" id="PTHR32227">
    <property type="entry name" value="GLUCAN ENDO-1,3-BETA-GLUCOSIDASE BG1-RELATED-RELATED"/>
    <property type="match status" value="1"/>
</dbReference>
<dbReference type="GO" id="GO:0005975">
    <property type="term" value="P:carbohydrate metabolic process"/>
    <property type="evidence" value="ECO:0007669"/>
    <property type="project" value="InterPro"/>
</dbReference>
<evidence type="ECO:0000259" key="16">
    <source>
        <dbReference type="SMART" id="SM00768"/>
    </source>
</evidence>
<dbReference type="AlphaFoldDB" id="V7ASA5"/>
<dbReference type="InterPro" id="IPR012946">
    <property type="entry name" value="X8"/>
</dbReference>
<evidence type="ECO:0000256" key="6">
    <source>
        <dbReference type="ARBA" id="ARBA00022729"/>
    </source>
</evidence>
<evidence type="ECO:0000256" key="11">
    <source>
        <dbReference type="ARBA" id="ARBA00033417"/>
    </source>
</evidence>
<evidence type="ECO:0000256" key="2">
    <source>
        <dbReference type="ARBA" id="ARBA00004613"/>
    </source>
</evidence>
<evidence type="ECO:0000313" key="18">
    <source>
        <dbReference type="Proteomes" id="UP000000226"/>
    </source>
</evidence>
<evidence type="ECO:0000256" key="8">
    <source>
        <dbReference type="ARBA" id="ARBA00023157"/>
    </source>
</evidence>
<evidence type="ECO:0000256" key="5">
    <source>
        <dbReference type="ARBA" id="ARBA00022525"/>
    </source>
</evidence>
<comment type="similarity">
    <text evidence="3 12">Belongs to the glycosyl hydrolase 17 family.</text>
</comment>
<evidence type="ECO:0000256" key="15">
    <source>
        <dbReference type="SAM" id="SignalP"/>
    </source>
</evidence>
<dbReference type="Proteomes" id="UP000000226">
    <property type="component" value="Chromosome 9"/>
</dbReference>
<dbReference type="InterPro" id="IPR044965">
    <property type="entry name" value="Glyco_hydro_17_plant"/>
</dbReference>
<keyword evidence="6 15" id="KW-0732">Signal</keyword>
<keyword evidence="8" id="KW-1015">Disulfide bond</keyword>
<dbReference type="OrthoDB" id="941679at2759"/>
<dbReference type="SUPFAM" id="SSF51445">
    <property type="entry name" value="(Trans)glycosidases"/>
    <property type="match status" value="1"/>
</dbReference>
<keyword evidence="9 13" id="KW-0326">Glycosidase</keyword>
<evidence type="ECO:0000256" key="9">
    <source>
        <dbReference type="ARBA" id="ARBA00023295"/>
    </source>
</evidence>
<proteinExistence type="inferred from homology"/>
<dbReference type="InterPro" id="IPR017853">
    <property type="entry name" value="GH"/>
</dbReference>
<sequence>MANTAPSPAILLFLPLFFSLANSQSFIGVNYGQVADNLPPPDSTAGLLKSTSIGKVRLYGADPAIIKALANSGIGIVIGAANGDIPSLASDPNAATQWVNANVLPYYPASNITLITVGNEILTLADQSLVSQLVPAMRNLQNALNAASVKIKVSTVHSMAVLTQSDPPSSGLFNPALQNTLKQLLAVLKDNKSPFTINPYPFFAYQSDTRPETLAFCLFQPNSGRVDSGNGKLYTNMFDAQVDAVHSALSAMGFQDIEIVVAETGWPSRGDSNEVGPSLENAKAFNGNLINHLRSLVGTPLMPGKSVDTYIFALYDEDLKPGPGSERAFGLFKTDGTMAYDAGLAKSSQQTPSTSPKTPVTPAPNTSGWCVPKAGISDDQLQANIDYACSQGIDCGPIQPGGACFEPNTVASHAAFAMNLYYQTSAKNQWNCDFSQSATLTSQNPSYNACIYSGGGN</sequence>
<evidence type="ECO:0000256" key="4">
    <source>
        <dbReference type="ARBA" id="ARBA00012780"/>
    </source>
</evidence>
<keyword evidence="7 13" id="KW-0378">Hydrolase</keyword>
<comment type="subcellular location">
    <subcellularLocation>
        <location evidence="2">Secreted</location>
    </subcellularLocation>
</comment>
<dbReference type="GO" id="GO:0042973">
    <property type="term" value="F:glucan endo-1,3-beta-D-glucosidase activity"/>
    <property type="evidence" value="ECO:0007669"/>
    <property type="project" value="UniProtKB-EC"/>
</dbReference>
<dbReference type="SMR" id="V7ASA5"/>
<dbReference type="Gramene" id="ESW08165">
    <property type="protein sequence ID" value="ESW08165"/>
    <property type="gene ID" value="PHAVU_009G024000g"/>
</dbReference>
<dbReference type="EMBL" id="CM002296">
    <property type="protein sequence ID" value="ESW08165.1"/>
    <property type="molecule type" value="Genomic_DNA"/>
</dbReference>
<dbReference type="FunFam" id="1.20.58.1040:FF:000003">
    <property type="entry name" value="glucan endo-1,3-beta-glucosidase 7"/>
    <property type="match status" value="1"/>
</dbReference>
<dbReference type="FunFam" id="3.20.20.80:FF:000005">
    <property type="entry name" value="Glucan endo-1,3-beta-glucosidase 14"/>
    <property type="match status" value="1"/>
</dbReference>
<feature type="compositionally biased region" description="Low complexity" evidence="14">
    <location>
        <begin position="346"/>
        <end position="360"/>
    </location>
</feature>
<dbReference type="SMART" id="SM00768">
    <property type="entry name" value="X8"/>
    <property type="match status" value="1"/>
</dbReference>
<reference evidence="18" key="1">
    <citation type="journal article" date="2014" name="Nat. Genet.">
        <title>A reference genome for common bean and genome-wide analysis of dual domestications.</title>
        <authorList>
            <person name="Schmutz J."/>
            <person name="McClean P.E."/>
            <person name="Mamidi S."/>
            <person name="Wu G.A."/>
            <person name="Cannon S.B."/>
            <person name="Grimwood J."/>
            <person name="Jenkins J."/>
            <person name="Shu S."/>
            <person name="Song Q."/>
            <person name="Chavarro C."/>
            <person name="Torres-Torres M."/>
            <person name="Geffroy V."/>
            <person name="Moghaddam S.M."/>
            <person name="Gao D."/>
            <person name="Abernathy B."/>
            <person name="Barry K."/>
            <person name="Blair M."/>
            <person name="Brick M.A."/>
            <person name="Chovatia M."/>
            <person name="Gepts P."/>
            <person name="Goodstein D.M."/>
            <person name="Gonzales M."/>
            <person name="Hellsten U."/>
            <person name="Hyten D.L."/>
            <person name="Jia G."/>
            <person name="Kelly J.D."/>
            <person name="Kudrna D."/>
            <person name="Lee R."/>
            <person name="Richard M.M."/>
            <person name="Miklas P.N."/>
            <person name="Osorno J.M."/>
            <person name="Rodrigues J."/>
            <person name="Thareau V."/>
            <person name="Urrea C.A."/>
            <person name="Wang M."/>
            <person name="Yu Y."/>
            <person name="Zhang M."/>
            <person name="Wing R.A."/>
            <person name="Cregan P.B."/>
            <person name="Rokhsar D.S."/>
            <person name="Jackson S.A."/>
        </authorList>
    </citation>
    <scope>NUCLEOTIDE SEQUENCE [LARGE SCALE GENOMIC DNA]</scope>
    <source>
        <strain evidence="18">cv. G19833</strain>
    </source>
</reference>
<evidence type="ECO:0000256" key="10">
    <source>
        <dbReference type="ARBA" id="ARBA00033335"/>
    </source>
</evidence>